<dbReference type="GeneID" id="63806010"/>
<dbReference type="AlphaFoldDB" id="A0A1Y1VZN3"/>
<keyword evidence="4 7" id="KW-1133">Transmembrane helix</keyword>
<reference evidence="10 11" key="1">
    <citation type="submission" date="2016-07" db="EMBL/GenBank/DDBJ databases">
        <title>Pervasive Adenine N6-methylation of Active Genes in Fungi.</title>
        <authorList>
            <consortium name="DOE Joint Genome Institute"/>
            <person name="Mondo S.J."/>
            <person name="Dannebaum R.O."/>
            <person name="Kuo R.C."/>
            <person name="Labutti K."/>
            <person name="Haridas S."/>
            <person name="Kuo A."/>
            <person name="Salamov A."/>
            <person name="Ahrendt S.R."/>
            <person name="Lipzen A."/>
            <person name="Sullivan W."/>
            <person name="Andreopoulos W.B."/>
            <person name="Clum A."/>
            <person name="Lindquist E."/>
            <person name="Daum C."/>
            <person name="Ramamoorthy G.K."/>
            <person name="Gryganskyi A."/>
            <person name="Culley D."/>
            <person name="Magnuson J.K."/>
            <person name="James T.Y."/>
            <person name="O'Malley M.A."/>
            <person name="Stajich J.E."/>
            <person name="Spatafora J.W."/>
            <person name="Visel A."/>
            <person name="Grigoriev I.V."/>
        </authorList>
    </citation>
    <scope>NUCLEOTIDE SEQUENCE [LARGE SCALE GENOMIC DNA]</scope>
    <source>
        <strain evidence="10 11">ATCC 12442</strain>
    </source>
</reference>
<accession>A0A1Y1VZN3</accession>
<sequence>MGRKGGLAARFQSLDAYAKTMDDFSIKTRSGGILTVLTGLIIFVLVGHEFAAYRRVEMQPELVVDKERMEKMQINLDMSFPRAPCVLLGLDVMDSSGEQQINLFQHVTKTRLSKTGAELGVDDSARFNASKATPPPETGPDGKPYCGSCYGGVPPASGCCNTCSEVHQAYIERGWAFTDPESIEQCVREGYTKHMKEQQGEGCRMRGFIEINKVAGNFHILAASAASSQAQSNPLDGVVKTAKTQAMQYQYFTKIVGSEVRYRNGTVLKSNQYSATEFARGDQPDMHVRVNPGVFFIMRASLGSFLTGVCAIIGGIFTVARLIDGFVFRTERALQKKH</sequence>
<keyword evidence="5 7" id="KW-0472">Membrane</keyword>
<comment type="caution">
    <text evidence="10">The sequence shown here is derived from an EMBL/GenBank/DDBJ whole genome shotgun (WGS) entry which is preliminary data.</text>
</comment>
<feature type="transmembrane region" description="Helical" evidence="7">
    <location>
        <begin position="296"/>
        <end position="320"/>
    </location>
</feature>
<dbReference type="GO" id="GO:0000139">
    <property type="term" value="C:Golgi membrane"/>
    <property type="evidence" value="ECO:0007669"/>
    <property type="project" value="TreeGrafter"/>
</dbReference>
<dbReference type="GO" id="GO:0030134">
    <property type="term" value="C:COPII-coated ER to Golgi transport vesicle"/>
    <property type="evidence" value="ECO:0007669"/>
    <property type="project" value="TreeGrafter"/>
</dbReference>
<keyword evidence="11" id="KW-1185">Reference proteome</keyword>
<dbReference type="RefSeq" id="XP_040740473.1">
    <property type="nucleotide sequence ID" value="XM_040889362.1"/>
</dbReference>
<feature type="domain" description="Endoplasmic reticulum vesicle transporter N-terminal" evidence="9">
    <location>
        <begin position="11"/>
        <end position="100"/>
    </location>
</feature>
<evidence type="ECO:0000256" key="5">
    <source>
        <dbReference type="ARBA" id="ARBA00023136"/>
    </source>
</evidence>
<evidence type="ECO:0000256" key="6">
    <source>
        <dbReference type="SAM" id="MobiDB-lite"/>
    </source>
</evidence>
<evidence type="ECO:0000256" key="4">
    <source>
        <dbReference type="ARBA" id="ARBA00022989"/>
    </source>
</evidence>
<comment type="similarity">
    <text evidence="2">Belongs to the ERGIC family.</text>
</comment>
<dbReference type="OrthoDB" id="270930at2759"/>
<evidence type="ECO:0000256" key="7">
    <source>
        <dbReference type="SAM" id="Phobius"/>
    </source>
</evidence>
<evidence type="ECO:0000259" key="9">
    <source>
        <dbReference type="Pfam" id="PF13850"/>
    </source>
</evidence>
<evidence type="ECO:0000259" key="8">
    <source>
        <dbReference type="Pfam" id="PF07970"/>
    </source>
</evidence>
<proteinExistence type="inferred from homology"/>
<feature type="transmembrane region" description="Helical" evidence="7">
    <location>
        <begin position="31"/>
        <end position="51"/>
    </location>
</feature>
<dbReference type="InterPro" id="IPR039542">
    <property type="entry name" value="Erv_N"/>
</dbReference>
<feature type="domain" description="Endoplasmic reticulum vesicle transporter C-terminal" evidence="8">
    <location>
        <begin position="149"/>
        <end position="228"/>
    </location>
</feature>
<dbReference type="PANTHER" id="PTHR10984">
    <property type="entry name" value="ENDOPLASMIC RETICULUM-GOLGI INTERMEDIATE COMPARTMENT PROTEIN"/>
    <property type="match status" value="1"/>
</dbReference>
<dbReference type="Pfam" id="PF07970">
    <property type="entry name" value="COPIIcoated_ERV"/>
    <property type="match status" value="2"/>
</dbReference>
<protein>
    <submittedName>
        <fullName evidence="10">DUF1692-domain-containing protein</fullName>
    </submittedName>
</protein>
<gene>
    <name evidence="10" type="ORF">DL89DRAFT_275845</name>
</gene>
<dbReference type="GO" id="GO:0005789">
    <property type="term" value="C:endoplasmic reticulum membrane"/>
    <property type="evidence" value="ECO:0007669"/>
    <property type="project" value="TreeGrafter"/>
</dbReference>
<keyword evidence="3 7" id="KW-0812">Transmembrane</keyword>
<dbReference type="Proteomes" id="UP000193922">
    <property type="component" value="Unassembled WGS sequence"/>
</dbReference>
<evidence type="ECO:0000313" key="10">
    <source>
        <dbReference type="EMBL" id="ORX66485.1"/>
    </source>
</evidence>
<evidence type="ECO:0000256" key="2">
    <source>
        <dbReference type="ARBA" id="ARBA00005648"/>
    </source>
</evidence>
<dbReference type="STRING" id="61395.A0A1Y1VZN3"/>
<evidence type="ECO:0000256" key="1">
    <source>
        <dbReference type="ARBA" id="ARBA00004141"/>
    </source>
</evidence>
<evidence type="ECO:0000313" key="11">
    <source>
        <dbReference type="Proteomes" id="UP000193922"/>
    </source>
</evidence>
<dbReference type="GO" id="GO:0006890">
    <property type="term" value="P:retrograde vesicle-mediated transport, Golgi to endoplasmic reticulum"/>
    <property type="evidence" value="ECO:0007669"/>
    <property type="project" value="TreeGrafter"/>
</dbReference>
<organism evidence="10 11">
    <name type="scientific">Linderina pennispora</name>
    <dbReference type="NCBI Taxonomy" id="61395"/>
    <lineage>
        <taxon>Eukaryota</taxon>
        <taxon>Fungi</taxon>
        <taxon>Fungi incertae sedis</taxon>
        <taxon>Zoopagomycota</taxon>
        <taxon>Kickxellomycotina</taxon>
        <taxon>Kickxellomycetes</taxon>
        <taxon>Kickxellales</taxon>
        <taxon>Kickxellaceae</taxon>
        <taxon>Linderina</taxon>
    </lineage>
</organism>
<dbReference type="EMBL" id="MCFD01000015">
    <property type="protein sequence ID" value="ORX66485.1"/>
    <property type="molecule type" value="Genomic_DNA"/>
</dbReference>
<dbReference type="Pfam" id="PF13850">
    <property type="entry name" value="ERGIC_N"/>
    <property type="match status" value="1"/>
</dbReference>
<dbReference type="GO" id="GO:0006888">
    <property type="term" value="P:endoplasmic reticulum to Golgi vesicle-mediated transport"/>
    <property type="evidence" value="ECO:0007669"/>
    <property type="project" value="TreeGrafter"/>
</dbReference>
<dbReference type="PANTHER" id="PTHR10984:SF25">
    <property type="entry name" value="ENDOPLASMIC RETICULUM-GOLGI INTERMEDIATE COMPARTMENT PROTEIN 3"/>
    <property type="match status" value="1"/>
</dbReference>
<comment type="subcellular location">
    <subcellularLocation>
        <location evidence="1">Membrane</location>
        <topology evidence="1">Multi-pass membrane protein</topology>
    </subcellularLocation>
</comment>
<evidence type="ECO:0000256" key="3">
    <source>
        <dbReference type="ARBA" id="ARBA00022692"/>
    </source>
</evidence>
<feature type="domain" description="Endoplasmic reticulum vesicle transporter C-terminal" evidence="8">
    <location>
        <begin position="229"/>
        <end position="324"/>
    </location>
</feature>
<dbReference type="InterPro" id="IPR045888">
    <property type="entry name" value="Erv"/>
</dbReference>
<dbReference type="InterPro" id="IPR012936">
    <property type="entry name" value="Erv_C"/>
</dbReference>
<name>A0A1Y1VZN3_9FUNG</name>
<feature type="region of interest" description="Disordered" evidence="6">
    <location>
        <begin position="123"/>
        <end position="143"/>
    </location>
</feature>